<evidence type="ECO:0000313" key="2">
    <source>
        <dbReference type="EMBL" id="MFC5454216.1"/>
    </source>
</evidence>
<dbReference type="RefSeq" id="WP_377164059.1">
    <property type="nucleotide sequence ID" value="NZ_JBHSMQ010000001.1"/>
</dbReference>
<name>A0ABW0KNU7_9BACT</name>
<dbReference type="InterPro" id="IPR045584">
    <property type="entry name" value="Pilin-like"/>
</dbReference>
<protein>
    <submittedName>
        <fullName evidence="2">Type II secretion system protein</fullName>
    </submittedName>
</protein>
<evidence type="ECO:0000256" key="1">
    <source>
        <dbReference type="SAM" id="Phobius"/>
    </source>
</evidence>
<dbReference type="NCBIfam" id="TIGR02532">
    <property type="entry name" value="IV_pilin_GFxxxE"/>
    <property type="match status" value="1"/>
</dbReference>
<dbReference type="PROSITE" id="PS00409">
    <property type="entry name" value="PROKAR_NTER_METHYL"/>
    <property type="match status" value="1"/>
</dbReference>
<feature type="transmembrane region" description="Helical" evidence="1">
    <location>
        <begin position="20"/>
        <end position="41"/>
    </location>
</feature>
<proteinExistence type="predicted"/>
<keyword evidence="1" id="KW-0472">Membrane</keyword>
<dbReference type="Proteomes" id="UP001596052">
    <property type="component" value="Unassembled WGS sequence"/>
</dbReference>
<accession>A0ABW0KNU7</accession>
<keyword evidence="3" id="KW-1185">Reference proteome</keyword>
<keyword evidence="1" id="KW-1133">Transmembrane helix</keyword>
<evidence type="ECO:0000313" key="3">
    <source>
        <dbReference type="Proteomes" id="UP001596052"/>
    </source>
</evidence>
<dbReference type="SUPFAM" id="SSF54523">
    <property type="entry name" value="Pili subunits"/>
    <property type="match status" value="1"/>
</dbReference>
<gene>
    <name evidence="2" type="ORF">ACFQDI_05055</name>
</gene>
<dbReference type="EMBL" id="JBHSMQ010000001">
    <property type="protein sequence ID" value="MFC5454216.1"/>
    <property type="molecule type" value="Genomic_DNA"/>
</dbReference>
<reference evidence="3" key="1">
    <citation type="journal article" date="2019" name="Int. J. Syst. Evol. Microbiol.">
        <title>The Global Catalogue of Microorganisms (GCM) 10K type strain sequencing project: providing services to taxonomists for standard genome sequencing and annotation.</title>
        <authorList>
            <consortium name="The Broad Institute Genomics Platform"/>
            <consortium name="The Broad Institute Genome Sequencing Center for Infectious Disease"/>
            <person name="Wu L."/>
            <person name="Ma J."/>
        </authorList>
    </citation>
    <scope>NUCLEOTIDE SEQUENCE [LARGE SCALE GENOMIC DNA]</scope>
    <source>
        <strain evidence="3">CGMCC 4.1469</strain>
    </source>
</reference>
<dbReference type="InterPro" id="IPR012902">
    <property type="entry name" value="N_methyl_site"/>
</dbReference>
<keyword evidence="1" id="KW-0812">Transmembrane</keyword>
<organism evidence="2 3">
    <name type="scientific">Prosthecobacter fluviatilis</name>
    <dbReference type="NCBI Taxonomy" id="445931"/>
    <lineage>
        <taxon>Bacteria</taxon>
        <taxon>Pseudomonadati</taxon>
        <taxon>Verrucomicrobiota</taxon>
        <taxon>Verrucomicrobiia</taxon>
        <taxon>Verrucomicrobiales</taxon>
        <taxon>Verrucomicrobiaceae</taxon>
        <taxon>Prosthecobacter</taxon>
    </lineage>
</organism>
<sequence>MMKLHSRPARHNGGFTLIEISLVIGLLLGLATFAGMNIAAVRDWQRGKDASVALQAVFAAQRAYLSDHPTADIAVVATDQLEPYLPQGWTTMPALVSLNDEPLTVDHTVMPPLLLLGSSVYDPSSSGSDGLWDAGQ</sequence>
<comment type="caution">
    <text evidence="2">The sequence shown here is derived from an EMBL/GenBank/DDBJ whole genome shotgun (WGS) entry which is preliminary data.</text>
</comment>